<name>A0A9W4X3J5_9GLOM</name>
<dbReference type="Proteomes" id="UP001153678">
    <property type="component" value="Unassembled WGS sequence"/>
</dbReference>
<evidence type="ECO:0000313" key="1">
    <source>
        <dbReference type="EMBL" id="CAI2199370.1"/>
    </source>
</evidence>
<feature type="non-terminal residue" evidence="1">
    <location>
        <position position="231"/>
    </location>
</feature>
<protein>
    <submittedName>
        <fullName evidence="1">11537_t:CDS:1</fullName>
    </submittedName>
</protein>
<comment type="caution">
    <text evidence="1">The sequence shown here is derived from an EMBL/GenBank/DDBJ whole genome shotgun (WGS) entry which is preliminary data.</text>
</comment>
<dbReference type="OrthoDB" id="2488300at2759"/>
<proteinExistence type="predicted"/>
<reference evidence="1" key="1">
    <citation type="submission" date="2022-08" db="EMBL/GenBank/DDBJ databases">
        <authorList>
            <person name="Kallberg Y."/>
            <person name="Tangrot J."/>
            <person name="Rosling A."/>
        </authorList>
    </citation>
    <scope>NUCLEOTIDE SEQUENCE</scope>
    <source>
        <strain evidence="1">Wild A</strain>
    </source>
</reference>
<dbReference type="AlphaFoldDB" id="A0A9W4X3J5"/>
<organism evidence="1 2">
    <name type="scientific">Funneliformis geosporum</name>
    <dbReference type="NCBI Taxonomy" id="1117311"/>
    <lineage>
        <taxon>Eukaryota</taxon>
        <taxon>Fungi</taxon>
        <taxon>Fungi incertae sedis</taxon>
        <taxon>Mucoromycota</taxon>
        <taxon>Glomeromycotina</taxon>
        <taxon>Glomeromycetes</taxon>
        <taxon>Glomerales</taxon>
        <taxon>Glomeraceae</taxon>
        <taxon>Funneliformis</taxon>
    </lineage>
</organism>
<dbReference type="EMBL" id="CAMKVN010021134">
    <property type="protein sequence ID" value="CAI2199370.1"/>
    <property type="molecule type" value="Genomic_DNA"/>
</dbReference>
<keyword evidence="2" id="KW-1185">Reference proteome</keyword>
<sequence length="231" mass="27078">AKYFYQNLGERGVEQPFLQPITYLAYTEILKKENLLLFKEEFQAGLACPVLLSLRDLIKKHGNHLDYFFSQVPDITDYRVLSHLEKLAKKYAEAFACEIQYKAQDSRSSLTNCLSSHKLRSVFAFTNKAFKEYSVYTLSEVKEIDNHFHYINEKDKKNLTELCQMSLGEEEGRMVGVLEKINSSQKHPERNFLFSPVFYDFEHSFHPNLRKKKLKTGSLICIMEEEDCLNY</sequence>
<accession>A0A9W4X3J5</accession>
<gene>
    <name evidence="1" type="ORF">FWILDA_LOCUS19040</name>
</gene>
<evidence type="ECO:0000313" key="2">
    <source>
        <dbReference type="Proteomes" id="UP001153678"/>
    </source>
</evidence>